<keyword evidence="11" id="KW-1015">Disulfide bond</keyword>
<reference evidence="16" key="1">
    <citation type="submission" date="2021-02" db="EMBL/GenBank/DDBJ databases">
        <authorList>
            <person name="Dougan E. K."/>
            <person name="Rhodes N."/>
            <person name="Thang M."/>
            <person name="Chan C."/>
        </authorList>
    </citation>
    <scope>NUCLEOTIDE SEQUENCE</scope>
</reference>
<dbReference type="GO" id="GO:0046872">
    <property type="term" value="F:metal ion binding"/>
    <property type="evidence" value="ECO:0007669"/>
    <property type="project" value="UniProtKB-KW"/>
</dbReference>
<dbReference type="PANTHER" id="PTHR11130:SF0">
    <property type="entry name" value="GLUTATHIONE SYNTHETASE"/>
    <property type="match status" value="1"/>
</dbReference>
<dbReference type="EMBL" id="CAJNDS010002538">
    <property type="protein sequence ID" value="CAE7517314.1"/>
    <property type="molecule type" value="Genomic_DNA"/>
</dbReference>
<evidence type="ECO:0000313" key="17">
    <source>
        <dbReference type="Proteomes" id="UP000604046"/>
    </source>
</evidence>
<proteinExistence type="inferred from homology"/>
<sequence>MGDAKRLKSGDPQEDAKQLAQLLLTQDHVRQLACPELVEDVLACSVAQGVVMYPKPLNKREASAVPLTLTPCPLPASSFRMAEDLAPQFHLLMDNVCCDLAWLRQALAKTGAMDLICRKLLEVCEQTYNSETGKDPKDDIRLHIMRNDFMFDAQRDPARAMVQIELNMMAASFSTHCQDLTETHRYVLTKFLGRQETGLGPRRTAAALEVALPGSPAAEKIAEAVASAHEAYDARWQSVSSGRLRVVLFVSTEDEKNELDHRKLELAFARKGLLCMRRSLPCLATASLEPLVAAEGRRSSVKQPKALVVEGHEVAVAYFRSGYWPDHFTGEAWKARAMIERSEAVKCPSAPAQLAGMKKVQQLLCLPAELRKFAPEGSAEALAKTFGRQFDPSEEAAKEAVEAAIAEPGRWVLKPQVEGSGELFFDEEIPRLLSSRSKDELAEFILMERVRPPTTPSALLDAAGKPVVRDAVAELGIFGTFVADGDRVRRNEAAGHLVRSKGQKTNQGGVFVGNATVDVPFLEDIRTRTFIRGKALDFLQGQSSPQTLGRRSQGPLDFLFEDESSSSRCQQLLPRNRWDVREDRNATAHFAQEWREATESMKPGIPAAVRCPARPPDWDGDADSRHRALLQSLGEEEVDEGDLTLSTLAQPSPASTASALTSIGSDFTALASHADWDGDVDSRHRALLQALGEEEVDEGDLTPSTLAQPSPASTASAVTSIGTDFTALASHADWDGDADSRHRALLKALGEEEVDEGDLTLSTLAQTSPASTASAATSIGSDFAALASHADWDGDTDSRHRALLQALGEEEVDGGDLTLSTLAQPSPASTASEVTSIGSDFTALASHADWDGDADSRHRALLQALGEEEVDEGDLTLSTLAQPSPASTASAATSIGSDFTALASHADWDGDADSRHRALLQALGEEEVDGGDFTLSTLAQPSPASTASVVTSIGSDFTALASHADWDGDADSRHRALLQVLGEEEVDEGDLTLSTLAQPSPASTASAATSIGSDFTALASHADWDGDADSRHRALLQALGEEEVDGGDLTLSTLAQPSPASTASVVTSIGSDFTALASHADWDGDADSRHRALLQALGEEEVDEGDLTLSTLAQPSPASTASVVTSIGSDFTALASHADWDGDADSRHRALLQALGEEEVDEGDLTLSTLAQPSPASTASAVTSIGTDFTALASHADWDGDADSRHRALLQALGEEEVDGGDLTLSTLAQPSPASTASAATSIGSDFTALASHGDADSRHRALLQALGEEEVDEGDLTLSTLAQPSPASTASAATSIGSDFTALASHADWDGDADSRHRALLQALGEEVRAVSARTPVGGSELSEALKAKTPCGNLCCVHNVILASGIMAHHAGALALGNAEIMGIVELAWKMGAESLRAKARNMTLMLKLENFPERARPLPTLNKVLLFLLEIALMPYLYELTAVPAGWPLETVLDAFVHLASYDPARADVQRALKAVEARAVELWAARPAEAAAWRGLNEDRSQERLAELLLQHARSERSRCFVNSFSEAGLKREAWNSTLSPVREAQARPRCSELAGRLAAAEAEAEETARKRQRLEERGREEPLREEKRQLAERLEAAEAENAHLGASLEAVEAASAEKQRELQAARHQSELLTERLAAAEAAVADKARELQAAQDEGAAQKEQREQLARHLEASQAEASGMQSDMHRLQHECDKHKEFSTQLSNRLAVSGNKSDLQTLLLENAVYKDRCEQLTKQLTKAEEKLGQMHEEKGAYKERCRQLACQLAEAKGLPPIQATFASHGPPNLPKDASSPALNLAEEMGYTLVQTEGEGNAGKAGNAASTVRSSGFSVQPGCFMLDAVFQCRSSLMDFYLTGKDLRKGSQVVAGDGENMLEVVDISKGRATEVVSLEAGAATLRVTPDHPVQVPDKKGEVAEILYQAAGKLAAGDLVILDSGAPASLTSVHTEPNECEVLKVVFEPDLPVAVFSRPPCILSKGQANKPPRRGGMCRRGQADETASIPDTAAGEYMDCMHVKEGHLLRMRGIRWASDQPCEGEDENNGSLQRRRRRRCEQRNVFLGHEFVDEDTTQHVRSVILASGIMAGTQVLSLLLSFSSGRHLAGAFVNFVIGMILPGCGYFGATKQSSQLMCCFSCTSMVSAISQILLTVNVLLAVWIIEQKGEVFCDALCVVVGCNNHSSLCSCDIGCSRGDTCCPDYSEICIHGVQQKRPESCQELTDSLDAAGSVVGAIFLVLSPLSVGLSVYAWYHSRKLWMQLLAGDLLVAQPTGRSMNTEVAE</sequence>
<feature type="transmembrane region" description="Helical" evidence="14">
    <location>
        <begin position="2228"/>
        <end position="2249"/>
    </location>
</feature>
<gene>
    <name evidence="16" type="primary">gss</name>
    <name evidence="16" type="ORF">SNAT2548_LOCUS28956</name>
</gene>
<feature type="region of interest" description="Disordered" evidence="13">
    <location>
        <begin position="1653"/>
        <end position="1692"/>
    </location>
</feature>
<evidence type="ECO:0000256" key="5">
    <source>
        <dbReference type="ARBA" id="ARBA00022598"/>
    </source>
</evidence>
<dbReference type="Proteomes" id="UP000604046">
    <property type="component" value="Unassembled WGS sequence"/>
</dbReference>
<evidence type="ECO:0000256" key="12">
    <source>
        <dbReference type="SAM" id="Coils"/>
    </source>
</evidence>
<dbReference type="OrthoDB" id="2020073at2759"/>
<dbReference type="InterPro" id="IPR036844">
    <property type="entry name" value="Hint_dom_sf"/>
</dbReference>
<keyword evidence="5" id="KW-0436">Ligase</keyword>
<name>A0A812T5J0_9DINO</name>
<organism evidence="16 17">
    <name type="scientific">Symbiodinium natans</name>
    <dbReference type="NCBI Taxonomy" id="878477"/>
    <lineage>
        <taxon>Eukaryota</taxon>
        <taxon>Sar</taxon>
        <taxon>Alveolata</taxon>
        <taxon>Dinophyceae</taxon>
        <taxon>Suessiales</taxon>
        <taxon>Symbiodiniaceae</taxon>
        <taxon>Symbiodinium</taxon>
    </lineage>
</organism>
<keyword evidence="14" id="KW-0812">Transmembrane</keyword>
<dbReference type="PANTHER" id="PTHR11130">
    <property type="entry name" value="GLUTATHIONE SYNTHETASE"/>
    <property type="match status" value="1"/>
</dbReference>
<protein>
    <recommendedName>
        <fullName evidence="4">glutathione synthase</fullName>
        <ecNumber evidence="4">6.3.2.3</ecNumber>
    </recommendedName>
</protein>
<dbReference type="Gene3D" id="3.30.1490.50">
    <property type="match status" value="1"/>
</dbReference>
<dbReference type="SUPFAM" id="SSF51294">
    <property type="entry name" value="Hedgehog/intein (Hint) domain"/>
    <property type="match status" value="1"/>
</dbReference>
<dbReference type="InterPro" id="IPR037013">
    <property type="entry name" value="GSH-S_sub-bd_sf"/>
</dbReference>
<comment type="cofactor">
    <cofactor evidence="1">
        <name>Mg(2+)</name>
        <dbReference type="ChEBI" id="CHEBI:18420"/>
    </cofactor>
</comment>
<keyword evidence="14" id="KW-0472">Membrane</keyword>
<keyword evidence="6" id="KW-0317">Glutathione biosynthesis</keyword>
<evidence type="ECO:0000256" key="13">
    <source>
        <dbReference type="SAM" id="MobiDB-lite"/>
    </source>
</evidence>
<dbReference type="InterPro" id="IPR014049">
    <property type="entry name" value="Glutathione_synthase_N_euk"/>
</dbReference>
<evidence type="ECO:0000256" key="2">
    <source>
        <dbReference type="ARBA" id="ARBA00004965"/>
    </source>
</evidence>
<keyword evidence="14" id="KW-1133">Transmembrane helix</keyword>
<evidence type="ECO:0000256" key="3">
    <source>
        <dbReference type="ARBA" id="ARBA00010385"/>
    </source>
</evidence>
<keyword evidence="9" id="KW-0067">ATP-binding</keyword>
<evidence type="ECO:0000259" key="15">
    <source>
        <dbReference type="PROSITE" id="PS50958"/>
    </source>
</evidence>
<keyword evidence="8" id="KW-0547">Nucleotide-binding</keyword>
<dbReference type="InterPro" id="IPR016185">
    <property type="entry name" value="PreATP-grasp_dom_sf"/>
</dbReference>
<dbReference type="EC" id="6.3.2.3" evidence="4"/>
<feature type="compositionally biased region" description="Basic and acidic residues" evidence="13">
    <location>
        <begin position="1663"/>
        <end position="1677"/>
    </location>
</feature>
<evidence type="ECO:0000256" key="7">
    <source>
        <dbReference type="ARBA" id="ARBA00022723"/>
    </source>
</evidence>
<evidence type="ECO:0000256" key="14">
    <source>
        <dbReference type="SAM" id="Phobius"/>
    </source>
</evidence>
<feature type="region of interest" description="Disordered" evidence="13">
    <location>
        <begin position="694"/>
        <end position="718"/>
    </location>
</feature>
<dbReference type="InterPro" id="IPR014709">
    <property type="entry name" value="Glutathione_synthase_C_euk"/>
</dbReference>
<dbReference type="Pfam" id="PF03917">
    <property type="entry name" value="GSH_synth_ATP"/>
    <property type="match status" value="1"/>
</dbReference>
<feature type="transmembrane region" description="Helical" evidence="14">
    <location>
        <begin position="2130"/>
        <end position="2159"/>
    </location>
</feature>
<keyword evidence="7" id="KW-0479">Metal-binding</keyword>
<dbReference type="SUPFAM" id="SSF52440">
    <property type="entry name" value="PreATP-grasp domain"/>
    <property type="match status" value="1"/>
</dbReference>
<dbReference type="Gene3D" id="3.30.1490.80">
    <property type="match status" value="1"/>
</dbReference>
<dbReference type="PROSITE" id="PS00524">
    <property type="entry name" value="SMB_1"/>
    <property type="match status" value="1"/>
</dbReference>
<keyword evidence="17" id="KW-1185">Reference proteome</keyword>
<keyword evidence="12" id="KW-0175">Coiled coil</keyword>
<feature type="compositionally biased region" description="Basic and acidic residues" evidence="13">
    <location>
        <begin position="1571"/>
        <end position="1592"/>
    </location>
</feature>
<evidence type="ECO:0000256" key="6">
    <source>
        <dbReference type="ARBA" id="ARBA00022684"/>
    </source>
</evidence>
<dbReference type="Gene3D" id="3.30.470.20">
    <property type="entry name" value="ATP-grasp fold, B domain"/>
    <property type="match status" value="1"/>
</dbReference>
<dbReference type="PROSITE" id="PS50958">
    <property type="entry name" value="SMB_2"/>
    <property type="match status" value="1"/>
</dbReference>
<evidence type="ECO:0000256" key="11">
    <source>
        <dbReference type="ARBA" id="ARBA00023157"/>
    </source>
</evidence>
<evidence type="ECO:0000313" key="16">
    <source>
        <dbReference type="EMBL" id="CAE7517314.1"/>
    </source>
</evidence>
<dbReference type="UniPathway" id="UPA00142">
    <property type="reaction ID" value="UER00210"/>
</dbReference>
<dbReference type="SUPFAM" id="SSF56059">
    <property type="entry name" value="Glutathione synthetase ATP-binding domain-like"/>
    <property type="match status" value="1"/>
</dbReference>
<feature type="domain" description="SMB" evidence="15">
    <location>
        <begin position="2163"/>
        <end position="2207"/>
    </location>
</feature>
<dbReference type="InterPro" id="IPR005615">
    <property type="entry name" value="Glutathione_synthase"/>
</dbReference>
<evidence type="ECO:0000256" key="1">
    <source>
        <dbReference type="ARBA" id="ARBA00001946"/>
    </source>
</evidence>
<dbReference type="GO" id="GO:0005829">
    <property type="term" value="C:cytosol"/>
    <property type="evidence" value="ECO:0007669"/>
    <property type="project" value="TreeGrafter"/>
</dbReference>
<dbReference type="GO" id="GO:0005524">
    <property type="term" value="F:ATP binding"/>
    <property type="evidence" value="ECO:0007669"/>
    <property type="project" value="UniProtKB-KW"/>
</dbReference>
<feature type="transmembrane region" description="Helical" evidence="14">
    <location>
        <begin position="2102"/>
        <end position="2123"/>
    </location>
</feature>
<dbReference type="Pfam" id="PF03199">
    <property type="entry name" value="GSH_synthase"/>
    <property type="match status" value="1"/>
</dbReference>
<dbReference type="GO" id="GO:0043295">
    <property type="term" value="F:glutathione binding"/>
    <property type="evidence" value="ECO:0007669"/>
    <property type="project" value="TreeGrafter"/>
</dbReference>
<dbReference type="Gene3D" id="1.10.1080.10">
    <property type="entry name" value="Glutathione Synthetase, Chain A, domain 3"/>
    <property type="match status" value="1"/>
</dbReference>
<accession>A0A812T5J0</accession>
<evidence type="ECO:0000256" key="4">
    <source>
        <dbReference type="ARBA" id="ARBA00012214"/>
    </source>
</evidence>
<keyword evidence="10" id="KW-0460">Magnesium</keyword>
<comment type="pathway">
    <text evidence="2">Sulfur metabolism; glutathione biosynthesis; glutathione from L-cysteine and L-glutamate: step 2/2.</text>
</comment>
<dbReference type="Gene3D" id="2.170.16.10">
    <property type="entry name" value="Hedgehog/Intein (Hint) domain"/>
    <property type="match status" value="1"/>
</dbReference>
<evidence type="ECO:0000256" key="8">
    <source>
        <dbReference type="ARBA" id="ARBA00022741"/>
    </source>
</evidence>
<feature type="compositionally biased region" description="Low complexity" evidence="13">
    <location>
        <begin position="702"/>
        <end position="718"/>
    </location>
</feature>
<dbReference type="InterPro" id="IPR014042">
    <property type="entry name" value="Glutathione_synthase_a-hlx"/>
</dbReference>
<dbReference type="InterPro" id="IPR001212">
    <property type="entry name" value="Somatomedin_B_dom"/>
</dbReference>
<evidence type="ECO:0000256" key="10">
    <source>
        <dbReference type="ARBA" id="ARBA00022842"/>
    </source>
</evidence>
<dbReference type="Gene3D" id="3.40.50.1760">
    <property type="entry name" value="Glutathione synthase, substrate-binding domain superfamily, eukaryotic"/>
    <property type="match status" value="1"/>
</dbReference>
<evidence type="ECO:0000256" key="9">
    <source>
        <dbReference type="ARBA" id="ARBA00022840"/>
    </source>
</evidence>
<feature type="coiled-coil region" evidence="12">
    <location>
        <begin position="1720"/>
        <end position="1761"/>
    </location>
</feature>
<feature type="region of interest" description="Disordered" evidence="13">
    <location>
        <begin position="1566"/>
        <end position="1592"/>
    </location>
</feature>
<comment type="similarity">
    <text evidence="3">Belongs to the eukaryotic GSH synthase family.</text>
</comment>
<dbReference type="GO" id="GO:0004363">
    <property type="term" value="F:glutathione synthase activity"/>
    <property type="evidence" value="ECO:0007669"/>
    <property type="project" value="UniProtKB-EC"/>
</dbReference>
<dbReference type="InterPro" id="IPR004887">
    <property type="entry name" value="GSH_synth_subst-bd"/>
</dbReference>
<comment type="caution">
    <text evidence="16">The sequence shown here is derived from an EMBL/GenBank/DDBJ whole genome shotgun (WGS) entry which is preliminary data.</text>
</comment>